<dbReference type="InterPro" id="IPR001207">
    <property type="entry name" value="Transposase_mutator"/>
</dbReference>
<keyword evidence="4" id="KW-0238">DNA-binding</keyword>
<protein>
    <recommendedName>
        <fullName evidence="9">Mutator family transposase</fullName>
    </recommendedName>
</protein>
<comment type="caution">
    <text evidence="6">The sequence shown here is derived from an EMBL/GenBank/DDBJ whole genome shotgun (WGS) entry which is preliminary data.</text>
</comment>
<reference evidence="6 8" key="1">
    <citation type="submission" date="2019-04" db="EMBL/GenBank/DDBJ databases">
        <title>Genome sequencing of Clostridium botulinum Groups I-IV and Clostridium butyricum.</title>
        <authorList>
            <person name="Brunt J."/>
            <person name="Van Vliet A.H.M."/>
            <person name="Stringer S.C."/>
            <person name="Carter A.T."/>
            <person name="Peck M.W."/>
        </authorList>
    </citation>
    <scope>NUCLEOTIDE SEQUENCE</scope>
    <source>
        <strain evidence="6">IFR 15/031</strain>
        <strain evidence="7 8">IFR 15/034</strain>
    </source>
</reference>
<dbReference type="EMBL" id="SWRL01000005">
    <property type="protein sequence ID" value="NFH61738.1"/>
    <property type="molecule type" value="Genomic_DNA"/>
</dbReference>
<accession>A0A6G4EEZ8</accession>
<evidence type="ECO:0000256" key="1">
    <source>
        <dbReference type="ARBA" id="ARBA00002190"/>
    </source>
</evidence>
<dbReference type="EMBL" id="SWRJ01000001">
    <property type="protein sequence ID" value="NFI20949.1"/>
    <property type="molecule type" value="Genomic_DNA"/>
</dbReference>
<sequence>MKNELEPVELNIPRDKSGYYEPKIVPKYQSNVTVIENKIIGFYAAGMAIRDIV</sequence>
<comment type="function">
    <text evidence="1">Required for the transposition of the insertion element.</text>
</comment>
<keyword evidence="5" id="KW-0233">DNA recombination</keyword>
<proteinExistence type="inferred from homology"/>
<dbReference type="GO" id="GO:0004803">
    <property type="term" value="F:transposase activity"/>
    <property type="evidence" value="ECO:0007669"/>
    <property type="project" value="InterPro"/>
</dbReference>
<dbReference type="AlphaFoldDB" id="A0A6G4EEZ8"/>
<evidence type="ECO:0000313" key="6">
    <source>
        <dbReference type="EMBL" id="NFH61738.1"/>
    </source>
</evidence>
<dbReference type="Proteomes" id="UP000482543">
    <property type="component" value="Unassembled WGS sequence"/>
</dbReference>
<evidence type="ECO:0000256" key="5">
    <source>
        <dbReference type="ARBA" id="ARBA00023172"/>
    </source>
</evidence>
<keyword evidence="3" id="KW-0815">Transposition</keyword>
<evidence type="ECO:0000313" key="7">
    <source>
        <dbReference type="EMBL" id="NFI20949.1"/>
    </source>
</evidence>
<dbReference type="GO" id="GO:0006313">
    <property type="term" value="P:DNA transposition"/>
    <property type="evidence" value="ECO:0007669"/>
    <property type="project" value="InterPro"/>
</dbReference>
<comment type="similarity">
    <text evidence="2">Belongs to the transposase mutator family.</text>
</comment>
<evidence type="ECO:0000256" key="4">
    <source>
        <dbReference type="ARBA" id="ARBA00023125"/>
    </source>
</evidence>
<dbReference type="GO" id="GO:0003677">
    <property type="term" value="F:DNA binding"/>
    <property type="evidence" value="ECO:0007669"/>
    <property type="project" value="UniProtKB-KW"/>
</dbReference>
<evidence type="ECO:0008006" key="9">
    <source>
        <dbReference type="Google" id="ProtNLM"/>
    </source>
</evidence>
<evidence type="ECO:0000256" key="3">
    <source>
        <dbReference type="ARBA" id="ARBA00022578"/>
    </source>
</evidence>
<evidence type="ECO:0000256" key="2">
    <source>
        <dbReference type="ARBA" id="ARBA00010961"/>
    </source>
</evidence>
<organism evidence="6">
    <name type="scientific">Clostridium botulinum</name>
    <dbReference type="NCBI Taxonomy" id="1491"/>
    <lineage>
        <taxon>Bacteria</taxon>
        <taxon>Bacillati</taxon>
        <taxon>Bacillota</taxon>
        <taxon>Clostridia</taxon>
        <taxon>Eubacteriales</taxon>
        <taxon>Clostridiaceae</taxon>
        <taxon>Clostridium</taxon>
    </lineage>
</organism>
<dbReference type="Pfam" id="PF00872">
    <property type="entry name" value="Transposase_mut"/>
    <property type="match status" value="1"/>
</dbReference>
<evidence type="ECO:0000313" key="8">
    <source>
        <dbReference type="Proteomes" id="UP000482543"/>
    </source>
</evidence>
<name>A0A6G4EEZ8_CLOBO</name>
<gene>
    <name evidence="6" type="ORF">FC962_07470</name>
    <name evidence="7" type="ORF">FC964_06025</name>
</gene>